<protein>
    <recommendedName>
        <fullName evidence="5">BHLH domain-containing protein</fullName>
    </recommendedName>
</protein>
<reference evidence="6 7" key="1">
    <citation type="submission" date="2020-04" db="EMBL/GenBank/DDBJ databases">
        <authorList>
            <person name="Alioto T."/>
            <person name="Alioto T."/>
            <person name="Gomez Garrido J."/>
        </authorList>
    </citation>
    <scope>NUCLEOTIDE SEQUENCE [LARGE SCALE GENOMIC DNA]</scope>
</reference>
<dbReference type="InterPro" id="IPR011598">
    <property type="entry name" value="bHLH_dom"/>
</dbReference>
<proteinExistence type="predicted"/>
<dbReference type="FunFam" id="4.10.280.10:FF:000005">
    <property type="entry name" value="Myogenic factor"/>
    <property type="match status" value="1"/>
</dbReference>
<comment type="subcellular location">
    <subcellularLocation>
        <location evidence="1">Nucleus</location>
    </subcellularLocation>
</comment>
<evidence type="ECO:0000256" key="4">
    <source>
        <dbReference type="SAM" id="MobiDB-lite"/>
    </source>
</evidence>
<dbReference type="Pfam" id="PF01586">
    <property type="entry name" value="Basic"/>
    <property type="match status" value="1"/>
</dbReference>
<dbReference type="EMBL" id="CADEPI010000378">
    <property type="protein sequence ID" value="CAB3384917.1"/>
    <property type="molecule type" value="Genomic_DNA"/>
</dbReference>
<dbReference type="Gene3D" id="4.10.280.10">
    <property type="entry name" value="Helix-loop-helix DNA-binding domain"/>
    <property type="match status" value="1"/>
</dbReference>
<dbReference type="CDD" id="cd19699">
    <property type="entry name" value="bHLH_TS_dMYOD_like"/>
    <property type="match status" value="1"/>
</dbReference>
<keyword evidence="7" id="KW-1185">Reference proteome</keyword>
<feature type="region of interest" description="Disordered" evidence="4">
    <location>
        <begin position="226"/>
        <end position="249"/>
    </location>
</feature>
<dbReference type="GO" id="GO:0000981">
    <property type="term" value="F:DNA-binding transcription factor activity, RNA polymerase II-specific"/>
    <property type="evidence" value="ECO:0007669"/>
    <property type="project" value="TreeGrafter"/>
</dbReference>
<sequence>MMVLENASCRYEHPVMAGYPGAYPGAALHQEPSCDSSSSLSELQDDLDYESEADHVLAPDSMHTHDDSPRCLTWACKACKKKTIAKDRRRAATLRERRRLRKVNEAFETLKRRTCSNPNQRLPKVEILRNAIDYIESLEEVLSGRDEEPTTNLQLSNGPSCARDYLHSNGNSNQSYVSERLQNFHTNLSHRYPPIKGPNDMSSGSESSGTSSLDCLSLIVERISPRPSSEATLRTTEVPEHQADYLMQH</sequence>
<feature type="compositionally biased region" description="Polar residues" evidence="4">
    <location>
        <begin position="226"/>
        <end position="235"/>
    </location>
</feature>
<dbReference type="Pfam" id="PF00010">
    <property type="entry name" value="HLH"/>
    <property type="match status" value="1"/>
</dbReference>
<evidence type="ECO:0000313" key="7">
    <source>
        <dbReference type="Proteomes" id="UP000494165"/>
    </source>
</evidence>
<evidence type="ECO:0000256" key="2">
    <source>
        <dbReference type="ARBA" id="ARBA00023125"/>
    </source>
</evidence>
<keyword evidence="3" id="KW-0539">Nucleus</keyword>
<feature type="region of interest" description="Disordered" evidence="4">
    <location>
        <begin position="191"/>
        <end position="210"/>
    </location>
</feature>
<evidence type="ECO:0000256" key="1">
    <source>
        <dbReference type="ARBA" id="ARBA00004123"/>
    </source>
</evidence>
<dbReference type="AlphaFoldDB" id="A0A8S1DV90"/>
<dbReference type="InterPro" id="IPR002546">
    <property type="entry name" value="MyoD_N"/>
</dbReference>
<dbReference type="GO" id="GO:0007517">
    <property type="term" value="P:muscle organ development"/>
    <property type="evidence" value="ECO:0007669"/>
    <property type="project" value="InterPro"/>
</dbReference>
<evidence type="ECO:0000313" key="6">
    <source>
        <dbReference type="EMBL" id="CAB3384917.1"/>
    </source>
</evidence>
<dbReference type="OrthoDB" id="10049614at2759"/>
<keyword evidence="2" id="KW-0238">DNA-binding</keyword>
<name>A0A8S1DV90_9INSE</name>
<dbReference type="GO" id="GO:0046983">
    <property type="term" value="F:protein dimerization activity"/>
    <property type="evidence" value="ECO:0007669"/>
    <property type="project" value="InterPro"/>
</dbReference>
<dbReference type="InterPro" id="IPR039704">
    <property type="entry name" value="Myogenic_factor"/>
</dbReference>
<dbReference type="InterPro" id="IPR036638">
    <property type="entry name" value="HLH_DNA-bd_sf"/>
</dbReference>
<accession>A0A8S1DV90</accession>
<dbReference type="SUPFAM" id="SSF47459">
    <property type="entry name" value="HLH, helix-loop-helix DNA-binding domain"/>
    <property type="match status" value="1"/>
</dbReference>
<dbReference type="PANTHER" id="PTHR11534:SF9">
    <property type="entry name" value="MYOGENIC-DETERMINATION PROTEIN"/>
    <property type="match status" value="1"/>
</dbReference>
<organism evidence="6 7">
    <name type="scientific">Cloeon dipterum</name>
    <dbReference type="NCBI Taxonomy" id="197152"/>
    <lineage>
        <taxon>Eukaryota</taxon>
        <taxon>Metazoa</taxon>
        <taxon>Ecdysozoa</taxon>
        <taxon>Arthropoda</taxon>
        <taxon>Hexapoda</taxon>
        <taxon>Insecta</taxon>
        <taxon>Pterygota</taxon>
        <taxon>Palaeoptera</taxon>
        <taxon>Ephemeroptera</taxon>
        <taxon>Pisciforma</taxon>
        <taxon>Baetidae</taxon>
        <taxon>Cloeon</taxon>
    </lineage>
</organism>
<dbReference type="SMART" id="SM00353">
    <property type="entry name" value="HLH"/>
    <property type="match status" value="1"/>
</dbReference>
<dbReference type="PANTHER" id="PTHR11534">
    <property type="entry name" value="MYOGENIC FACTOR"/>
    <property type="match status" value="1"/>
</dbReference>
<dbReference type="GO" id="GO:0000978">
    <property type="term" value="F:RNA polymerase II cis-regulatory region sequence-specific DNA binding"/>
    <property type="evidence" value="ECO:0007669"/>
    <property type="project" value="TreeGrafter"/>
</dbReference>
<comment type="caution">
    <text evidence="6">The sequence shown here is derived from an EMBL/GenBank/DDBJ whole genome shotgun (WGS) entry which is preliminary data.</text>
</comment>
<dbReference type="PROSITE" id="PS50888">
    <property type="entry name" value="BHLH"/>
    <property type="match status" value="1"/>
</dbReference>
<dbReference type="SMART" id="SM00520">
    <property type="entry name" value="BASIC"/>
    <property type="match status" value="1"/>
</dbReference>
<feature type="domain" description="BHLH" evidence="5">
    <location>
        <begin position="87"/>
        <end position="138"/>
    </location>
</feature>
<evidence type="ECO:0000259" key="5">
    <source>
        <dbReference type="PROSITE" id="PS50888"/>
    </source>
</evidence>
<dbReference type="GO" id="GO:0045663">
    <property type="term" value="P:positive regulation of myoblast differentiation"/>
    <property type="evidence" value="ECO:0007669"/>
    <property type="project" value="TreeGrafter"/>
</dbReference>
<gene>
    <name evidence="6" type="ORF">CLODIP_2_CD01266</name>
</gene>
<evidence type="ECO:0000256" key="3">
    <source>
        <dbReference type="ARBA" id="ARBA00023242"/>
    </source>
</evidence>
<dbReference type="GO" id="GO:0005634">
    <property type="term" value="C:nucleus"/>
    <property type="evidence" value="ECO:0007669"/>
    <property type="project" value="UniProtKB-SubCell"/>
</dbReference>
<dbReference type="Proteomes" id="UP000494165">
    <property type="component" value="Unassembled WGS sequence"/>
</dbReference>